<evidence type="ECO:0000256" key="3">
    <source>
        <dbReference type="ARBA" id="ARBA00022692"/>
    </source>
</evidence>
<dbReference type="Proteomes" id="UP001062165">
    <property type="component" value="Chromosome"/>
</dbReference>
<gene>
    <name evidence="7" type="ORF">N7E81_09630</name>
</gene>
<keyword evidence="8" id="KW-1185">Reference proteome</keyword>
<evidence type="ECO:0000256" key="4">
    <source>
        <dbReference type="ARBA" id="ARBA00022989"/>
    </source>
</evidence>
<feature type="transmembrane region" description="Helical" evidence="6">
    <location>
        <begin position="302"/>
        <end position="328"/>
    </location>
</feature>
<dbReference type="Pfam" id="PF01594">
    <property type="entry name" value="AI-2E_transport"/>
    <property type="match status" value="1"/>
</dbReference>
<dbReference type="EMBL" id="CP106735">
    <property type="protein sequence ID" value="UXX77628.1"/>
    <property type="molecule type" value="Genomic_DNA"/>
</dbReference>
<feature type="transmembrane region" description="Helical" evidence="6">
    <location>
        <begin position="263"/>
        <end position="282"/>
    </location>
</feature>
<sequence>MEQSKELKLANVAYWMIVVAGTIGTLMYFQNFLKVFSIAILIWYVVKKLRDLVSKIKIGKYQLPKWLVTSISTATVFLLIYSIGKIISTNIQHLTNNIPMYSDNISRALLNVGDLIGIDNLDETYMALISEYKSSIMGYAGSFAGIIGQFIIILIYVVFLLLEETLFQKKIQKVLKTTVAGSNIYGTVEAVTNLFDDYISVKIFTSFLTGLISYFALLIIGIELPALWAFLIFLFNFIPSVGSVVATVFPALFGLIQYGETSVALTVLIAVGSIQVLVGNVLDPRLMGSRLNISPLVVLLSLTLWGFMWGVVGMILSVPITATLIIIFGQFENTRPLAILLSKNGEIHFGKEEKKD</sequence>
<dbReference type="RefSeq" id="WP_263049375.1">
    <property type="nucleotide sequence ID" value="NZ_CP106735.1"/>
</dbReference>
<feature type="transmembrane region" description="Helical" evidence="6">
    <location>
        <begin position="66"/>
        <end position="84"/>
    </location>
</feature>
<evidence type="ECO:0000256" key="5">
    <source>
        <dbReference type="ARBA" id="ARBA00023136"/>
    </source>
</evidence>
<evidence type="ECO:0000256" key="1">
    <source>
        <dbReference type="ARBA" id="ARBA00004141"/>
    </source>
</evidence>
<keyword evidence="3 6" id="KW-0812">Transmembrane</keyword>
<proteinExistence type="inferred from homology"/>
<name>A0ABY6CXV9_9BACT</name>
<evidence type="ECO:0000313" key="7">
    <source>
        <dbReference type="EMBL" id="UXX77628.1"/>
    </source>
</evidence>
<organism evidence="7 8">
    <name type="scientific">Reichenbachiella carrageenanivorans</name>
    <dbReference type="NCBI Taxonomy" id="2979869"/>
    <lineage>
        <taxon>Bacteria</taxon>
        <taxon>Pseudomonadati</taxon>
        <taxon>Bacteroidota</taxon>
        <taxon>Cytophagia</taxon>
        <taxon>Cytophagales</taxon>
        <taxon>Reichenbachiellaceae</taxon>
        <taxon>Reichenbachiella</taxon>
    </lineage>
</organism>
<protein>
    <submittedName>
        <fullName evidence="7">AI-2E family transporter</fullName>
    </submittedName>
</protein>
<evidence type="ECO:0000313" key="8">
    <source>
        <dbReference type="Proteomes" id="UP001062165"/>
    </source>
</evidence>
<feature type="transmembrane region" description="Helical" evidence="6">
    <location>
        <begin position="228"/>
        <end position="256"/>
    </location>
</feature>
<comment type="subcellular location">
    <subcellularLocation>
        <location evidence="1">Membrane</location>
        <topology evidence="1">Multi-pass membrane protein</topology>
    </subcellularLocation>
</comment>
<comment type="similarity">
    <text evidence="2">Belongs to the autoinducer-2 exporter (AI-2E) (TC 2.A.86) family.</text>
</comment>
<accession>A0ABY6CXV9</accession>
<dbReference type="PANTHER" id="PTHR21716">
    <property type="entry name" value="TRANSMEMBRANE PROTEIN"/>
    <property type="match status" value="1"/>
</dbReference>
<evidence type="ECO:0000256" key="2">
    <source>
        <dbReference type="ARBA" id="ARBA00009773"/>
    </source>
</evidence>
<evidence type="ECO:0000256" key="6">
    <source>
        <dbReference type="SAM" id="Phobius"/>
    </source>
</evidence>
<feature type="transmembrane region" description="Helical" evidence="6">
    <location>
        <begin position="12"/>
        <end position="45"/>
    </location>
</feature>
<reference evidence="7" key="1">
    <citation type="submission" date="2022-10" db="EMBL/GenBank/DDBJ databases">
        <title>Comparative genomics and taxonomic characterization of three novel marine species of genus Reichenbachiella exhibiting antioxidant and polysaccharide degradation activities.</title>
        <authorList>
            <person name="Muhammad N."/>
            <person name="Lee Y.-J."/>
            <person name="Ko J."/>
            <person name="Kim S.-G."/>
        </authorList>
    </citation>
    <scope>NUCLEOTIDE SEQUENCE</scope>
    <source>
        <strain evidence="7">Wsw4-B4</strain>
    </source>
</reference>
<feature type="transmembrane region" description="Helical" evidence="6">
    <location>
        <begin position="203"/>
        <end position="222"/>
    </location>
</feature>
<keyword evidence="5 6" id="KW-0472">Membrane</keyword>
<keyword evidence="4 6" id="KW-1133">Transmembrane helix</keyword>
<dbReference type="InterPro" id="IPR002549">
    <property type="entry name" value="AI-2E-like"/>
</dbReference>
<feature type="transmembrane region" description="Helical" evidence="6">
    <location>
        <begin position="136"/>
        <end position="162"/>
    </location>
</feature>
<dbReference type="PANTHER" id="PTHR21716:SF64">
    <property type="entry name" value="AI-2 TRANSPORT PROTEIN TQSA"/>
    <property type="match status" value="1"/>
</dbReference>